<reference evidence="3" key="1">
    <citation type="submission" date="2016-10" db="EMBL/GenBank/DDBJ databases">
        <authorList>
            <person name="Varghese N."/>
            <person name="Submissions S."/>
        </authorList>
    </citation>
    <scope>NUCLEOTIDE SEQUENCE [LARGE SCALE GENOMIC DNA]</scope>
    <source>
        <strain evidence="3">ATCC 700379</strain>
    </source>
</reference>
<dbReference type="GO" id="GO:0016747">
    <property type="term" value="F:acyltransferase activity, transferring groups other than amino-acyl groups"/>
    <property type="evidence" value="ECO:0007669"/>
    <property type="project" value="InterPro"/>
</dbReference>
<dbReference type="Pfam" id="PF13302">
    <property type="entry name" value="Acetyltransf_3"/>
    <property type="match status" value="1"/>
</dbReference>
<dbReference type="EMBL" id="FOOY01000028">
    <property type="protein sequence ID" value="SFG90474.1"/>
    <property type="molecule type" value="Genomic_DNA"/>
</dbReference>
<protein>
    <submittedName>
        <fullName evidence="2">Diamine N-acetyltransferase</fullName>
    </submittedName>
</protein>
<evidence type="ECO:0000313" key="3">
    <source>
        <dbReference type="Proteomes" id="UP000198752"/>
    </source>
</evidence>
<dbReference type="OrthoDB" id="9795206at2"/>
<organism evidence="2 3">
    <name type="scientific">Sporolactobacillus nakayamae</name>
    <dbReference type="NCBI Taxonomy" id="269670"/>
    <lineage>
        <taxon>Bacteria</taxon>
        <taxon>Bacillati</taxon>
        <taxon>Bacillota</taxon>
        <taxon>Bacilli</taxon>
        <taxon>Bacillales</taxon>
        <taxon>Sporolactobacillaceae</taxon>
        <taxon>Sporolactobacillus</taxon>
    </lineage>
</organism>
<dbReference type="InterPro" id="IPR000182">
    <property type="entry name" value="GNAT_dom"/>
</dbReference>
<evidence type="ECO:0000259" key="1">
    <source>
        <dbReference type="PROSITE" id="PS51186"/>
    </source>
</evidence>
<feature type="domain" description="N-acetyltransferase" evidence="1">
    <location>
        <begin position="34"/>
        <end position="172"/>
    </location>
</feature>
<dbReference type="Gene3D" id="3.40.630.30">
    <property type="match status" value="1"/>
</dbReference>
<keyword evidence="3" id="KW-1185">Reference proteome</keyword>
<sequence length="172" mass="20315">MSEQLYLHSPTLYELDYRQKILAQPDTMSYNKGYDLQLDNYDQKTGCIDFKKDYWAGWHSRWCGQATKRYYAYIVRKDDQMPIGDASLRYDEEQQAYCVSLVIEAKYRGYGYSEEALRLLLDLAFNQLDAEKVYDDFPNTRVPAEKAFHKVGFKRISNDIVELTKDDYCSKN</sequence>
<dbReference type="Proteomes" id="UP000198752">
    <property type="component" value="Unassembled WGS sequence"/>
</dbReference>
<gene>
    <name evidence="2" type="ORF">SAMN02982927_03166</name>
</gene>
<dbReference type="SUPFAM" id="SSF55729">
    <property type="entry name" value="Acyl-CoA N-acyltransferases (Nat)"/>
    <property type="match status" value="1"/>
</dbReference>
<name>A0A1I2VMC0_9BACL</name>
<dbReference type="InterPro" id="IPR016181">
    <property type="entry name" value="Acyl_CoA_acyltransferase"/>
</dbReference>
<dbReference type="AlphaFoldDB" id="A0A1I2VMC0"/>
<evidence type="ECO:0000313" key="2">
    <source>
        <dbReference type="EMBL" id="SFG90474.1"/>
    </source>
</evidence>
<dbReference type="STRING" id="269670.SAMN02982927_03166"/>
<keyword evidence="2" id="KW-0808">Transferase</keyword>
<proteinExistence type="predicted"/>
<dbReference type="RefSeq" id="WP_093674536.1">
    <property type="nucleotide sequence ID" value="NZ_FOOY01000028.1"/>
</dbReference>
<dbReference type="PROSITE" id="PS51186">
    <property type="entry name" value="GNAT"/>
    <property type="match status" value="1"/>
</dbReference>
<accession>A0A1I2VMC0</accession>